<gene>
    <name evidence="3" type="ORF">IAC94_00685</name>
</gene>
<dbReference type="EMBL" id="DVHI01000014">
    <property type="protein sequence ID" value="HIR62027.1"/>
    <property type="molecule type" value="Genomic_DNA"/>
</dbReference>
<comment type="caution">
    <text evidence="3">The sequence shown here is derived from an EMBL/GenBank/DDBJ whole genome shotgun (WGS) entry which is preliminary data.</text>
</comment>
<name>A0A9D1DZX0_9BACT</name>
<dbReference type="Pfam" id="PF02657">
    <property type="entry name" value="SufE"/>
    <property type="match status" value="1"/>
</dbReference>
<accession>A0A9D1DZX0</accession>
<feature type="domain" description="Fe-S metabolism associated" evidence="2">
    <location>
        <begin position="16"/>
        <end position="135"/>
    </location>
</feature>
<dbReference type="InterPro" id="IPR003808">
    <property type="entry name" value="Fe-S_metab-assoc_dom"/>
</dbReference>
<protein>
    <submittedName>
        <fullName evidence="3">SufE family protein</fullName>
    </submittedName>
</protein>
<evidence type="ECO:0000259" key="2">
    <source>
        <dbReference type="Pfam" id="PF02657"/>
    </source>
</evidence>
<dbReference type="Proteomes" id="UP000886744">
    <property type="component" value="Unassembled WGS sequence"/>
</dbReference>
<evidence type="ECO:0000313" key="3">
    <source>
        <dbReference type="EMBL" id="HIR62027.1"/>
    </source>
</evidence>
<dbReference type="SUPFAM" id="SSF82649">
    <property type="entry name" value="SufE/NifU"/>
    <property type="match status" value="1"/>
</dbReference>
<organism evidence="3 4">
    <name type="scientific">Candidatus Coprenecus avistercoris</name>
    <dbReference type="NCBI Taxonomy" id="2840730"/>
    <lineage>
        <taxon>Bacteria</taxon>
        <taxon>Pseudomonadati</taxon>
        <taxon>Bacteroidota</taxon>
        <taxon>Bacteroidia</taxon>
        <taxon>Bacteroidales</taxon>
        <taxon>Rikenellaceae</taxon>
        <taxon>Rikenellaceae incertae sedis</taxon>
        <taxon>Candidatus Coprenecus</taxon>
    </lineage>
</organism>
<evidence type="ECO:0000313" key="4">
    <source>
        <dbReference type="Proteomes" id="UP000886744"/>
    </source>
</evidence>
<dbReference type="PANTHER" id="PTHR43597">
    <property type="entry name" value="SULFUR ACCEPTOR PROTEIN CSDE"/>
    <property type="match status" value="1"/>
</dbReference>
<dbReference type="AlphaFoldDB" id="A0A9D1DZX0"/>
<reference evidence="3" key="2">
    <citation type="journal article" date="2021" name="PeerJ">
        <title>Extensive microbial diversity within the chicken gut microbiome revealed by metagenomics and culture.</title>
        <authorList>
            <person name="Gilroy R."/>
            <person name="Ravi A."/>
            <person name="Getino M."/>
            <person name="Pursley I."/>
            <person name="Horton D.L."/>
            <person name="Alikhan N.F."/>
            <person name="Baker D."/>
            <person name="Gharbi K."/>
            <person name="Hall N."/>
            <person name="Watson M."/>
            <person name="Adriaenssens E.M."/>
            <person name="Foster-Nyarko E."/>
            <person name="Jarju S."/>
            <person name="Secka A."/>
            <person name="Antonio M."/>
            <person name="Oren A."/>
            <person name="Chaudhuri R.R."/>
            <person name="La Ragione R."/>
            <person name="Hildebrand F."/>
            <person name="Pallen M.J."/>
        </authorList>
    </citation>
    <scope>NUCLEOTIDE SEQUENCE</scope>
    <source>
        <strain evidence="3">ChiHjej13B12-12457</strain>
    </source>
</reference>
<reference evidence="3" key="1">
    <citation type="submission" date="2020-10" db="EMBL/GenBank/DDBJ databases">
        <authorList>
            <person name="Gilroy R."/>
        </authorList>
    </citation>
    <scope>NUCLEOTIDE SEQUENCE</scope>
    <source>
        <strain evidence="3">ChiHjej13B12-12457</strain>
    </source>
</reference>
<dbReference type="PANTHER" id="PTHR43597:SF5">
    <property type="entry name" value="SUFE-LIKE PROTEIN 2, CHLOROPLASTIC"/>
    <property type="match status" value="1"/>
</dbReference>
<sequence>MTDNTSSIKQVQQEIVDEFAAFGDWMDKYEYLIELGHSLPVIDEQKKQEDRLIKGCQSRVWLDSEFRGGRLWFTADSDAIITKGIISLLIRVYNGRTPDEILSADNSFIEEIGLRENLSPTRANGLVSMMEQIREDARKYKGQ</sequence>
<dbReference type="Gene3D" id="3.90.1010.10">
    <property type="match status" value="1"/>
</dbReference>
<evidence type="ECO:0000256" key="1">
    <source>
        <dbReference type="ARBA" id="ARBA00010282"/>
    </source>
</evidence>
<comment type="similarity">
    <text evidence="1">Belongs to the SufE family.</text>
</comment>
<proteinExistence type="inferred from homology"/>